<dbReference type="EMBL" id="KC246794">
    <property type="protein sequence ID" value="AHF24451.1"/>
    <property type="molecule type" value="Genomic_DNA"/>
</dbReference>
<feature type="transmembrane region" description="Helical" evidence="7">
    <location>
        <begin position="271"/>
        <end position="291"/>
    </location>
</feature>
<evidence type="ECO:0000256" key="4">
    <source>
        <dbReference type="ARBA" id="ARBA00022692"/>
    </source>
</evidence>
<evidence type="ECO:0000256" key="6">
    <source>
        <dbReference type="ARBA" id="ARBA00023136"/>
    </source>
</evidence>
<dbReference type="InterPro" id="IPR000515">
    <property type="entry name" value="MetI-like"/>
</dbReference>
<keyword evidence="6 7" id="KW-0472">Membrane</keyword>
<feature type="domain" description="ABC transmembrane type-1" evidence="8">
    <location>
        <begin position="86"/>
        <end position="289"/>
    </location>
</feature>
<feature type="transmembrane region" description="Helical" evidence="7">
    <location>
        <begin position="152"/>
        <end position="174"/>
    </location>
</feature>
<dbReference type="Pfam" id="PF00528">
    <property type="entry name" value="BPD_transp_1"/>
    <property type="match status" value="1"/>
</dbReference>
<evidence type="ECO:0000256" key="1">
    <source>
        <dbReference type="ARBA" id="ARBA00004651"/>
    </source>
</evidence>
<evidence type="ECO:0000256" key="3">
    <source>
        <dbReference type="ARBA" id="ARBA00022475"/>
    </source>
</evidence>
<evidence type="ECO:0000259" key="8">
    <source>
        <dbReference type="PROSITE" id="PS50928"/>
    </source>
</evidence>
<dbReference type="InterPro" id="IPR035906">
    <property type="entry name" value="MetI-like_sf"/>
</dbReference>
<dbReference type="SUPFAM" id="SSF161098">
    <property type="entry name" value="MetI-like"/>
    <property type="match status" value="1"/>
</dbReference>
<feature type="transmembrane region" description="Helical" evidence="7">
    <location>
        <begin position="90"/>
        <end position="109"/>
    </location>
</feature>
<sequence>MAETIVKASKANKIKNPTEDRILYAAVGVILTLFILCILYPVIFIISASFSEGTEVQLGHVYLLPVKPTLDGYKAVFSHKNVLTGFRNTFFYTFVGTAINVVITLLCAYPLSRRDLPFRGFFTFLFVFTMFFSGGLIPSYLLVSKLKMINTIWALLLPGAMSVYNMIITRSFFVNTVPQDLLEAAEIDGCSDARYFFAILLPLSQAVIAVISLYYAVAHWNAYFSALIYLRDPNLQPLQLILRNILLATRVSLSEFEDPDLMEGKIGLEYLLKYALIVVSCGPIIALYPFVQKFFMKGVMLGSVKG</sequence>
<reference evidence="9" key="1">
    <citation type="journal article" date="2013" name="PLoS ONE">
        <title>Metagenomic insights into the carbohydrate-active enzymes carried by the microorganisms adhering to solid digesta in the rumen of cows.</title>
        <authorList>
            <person name="Wang L."/>
            <person name="Hatem A."/>
            <person name="Catalyurek U.V."/>
            <person name="Morrison M."/>
            <person name="Yu Z."/>
        </authorList>
    </citation>
    <scope>NUCLEOTIDE SEQUENCE</scope>
</reference>
<organism evidence="9">
    <name type="scientific">uncultured bacterium Contig99</name>
    <dbReference type="NCBI Taxonomy" id="1393639"/>
    <lineage>
        <taxon>Bacteria</taxon>
        <taxon>environmental samples</taxon>
    </lineage>
</organism>
<name>W0FI50_9BACT</name>
<evidence type="ECO:0000256" key="5">
    <source>
        <dbReference type="ARBA" id="ARBA00022989"/>
    </source>
</evidence>
<dbReference type="PROSITE" id="PS50928">
    <property type="entry name" value="ABC_TM1"/>
    <property type="match status" value="1"/>
</dbReference>
<feature type="transmembrane region" description="Helical" evidence="7">
    <location>
        <begin position="21"/>
        <end position="46"/>
    </location>
</feature>
<keyword evidence="2 7" id="KW-0813">Transport</keyword>
<dbReference type="CDD" id="cd06261">
    <property type="entry name" value="TM_PBP2"/>
    <property type="match status" value="1"/>
</dbReference>
<dbReference type="Gene3D" id="1.10.3720.10">
    <property type="entry name" value="MetI-like"/>
    <property type="match status" value="1"/>
</dbReference>
<accession>W0FI50</accession>
<evidence type="ECO:0000256" key="7">
    <source>
        <dbReference type="RuleBase" id="RU363032"/>
    </source>
</evidence>
<feature type="transmembrane region" description="Helical" evidence="7">
    <location>
        <begin position="195"/>
        <end position="217"/>
    </location>
</feature>
<evidence type="ECO:0000256" key="2">
    <source>
        <dbReference type="ARBA" id="ARBA00022448"/>
    </source>
</evidence>
<dbReference type="GO" id="GO:0055085">
    <property type="term" value="P:transmembrane transport"/>
    <property type="evidence" value="ECO:0007669"/>
    <property type="project" value="InterPro"/>
</dbReference>
<dbReference type="PANTHER" id="PTHR43744">
    <property type="entry name" value="ABC TRANSPORTER PERMEASE PROTEIN MG189-RELATED-RELATED"/>
    <property type="match status" value="1"/>
</dbReference>
<dbReference type="AlphaFoldDB" id="W0FI50"/>
<dbReference type="PANTHER" id="PTHR43744:SF9">
    <property type="entry name" value="POLYGALACTURONAN_RHAMNOGALACTURONAN TRANSPORT SYSTEM PERMEASE PROTEIN YTCP"/>
    <property type="match status" value="1"/>
</dbReference>
<keyword evidence="3" id="KW-1003">Cell membrane</keyword>
<comment type="subcellular location">
    <subcellularLocation>
        <location evidence="1 7">Cell membrane</location>
        <topology evidence="1 7">Multi-pass membrane protein</topology>
    </subcellularLocation>
</comment>
<evidence type="ECO:0000313" key="9">
    <source>
        <dbReference type="EMBL" id="AHF24451.1"/>
    </source>
</evidence>
<proteinExistence type="inferred from homology"/>
<keyword evidence="5 7" id="KW-1133">Transmembrane helix</keyword>
<feature type="transmembrane region" description="Helical" evidence="7">
    <location>
        <begin position="121"/>
        <end position="140"/>
    </location>
</feature>
<protein>
    <submittedName>
        <fullName evidence="9">CUT1 family carbohydrate ABC transporter membrane protein 2</fullName>
    </submittedName>
</protein>
<comment type="similarity">
    <text evidence="7">Belongs to the binding-protein-dependent transport system permease family.</text>
</comment>
<dbReference type="GO" id="GO:0005886">
    <property type="term" value="C:plasma membrane"/>
    <property type="evidence" value="ECO:0007669"/>
    <property type="project" value="UniProtKB-SubCell"/>
</dbReference>
<keyword evidence="4 7" id="KW-0812">Transmembrane</keyword>